<dbReference type="HOGENOM" id="CLU_891279_0_0_1"/>
<reference evidence="2" key="1">
    <citation type="journal article" date="2014" name="Genome Announc.">
        <title>Genome sequence and annotation of Acremonium chrysogenum, producer of the beta-lactam antibiotic cephalosporin C.</title>
        <authorList>
            <person name="Terfehr D."/>
            <person name="Dahlmann T.A."/>
            <person name="Specht T."/>
            <person name="Zadra I."/>
            <person name="Kuernsteiner H."/>
            <person name="Kueck U."/>
        </authorList>
    </citation>
    <scope>NUCLEOTIDE SEQUENCE [LARGE SCALE GENOMIC DNA]</scope>
    <source>
        <strain evidence="2">ATCC 11550 / CBS 779.69 / DSM 880 / IAM 14645 / JCM 23072 / IMI 49137</strain>
    </source>
</reference>
<organism evidence="1 2">
    <name type="scientific">Hapsidospora chrysogenum (strain ATCC 11550 / CBS 779.69 / DSM 880 / IAM 14645 / JCM 23072 / IMI 49137)</name>
    <name type="common">Acremonium chrysogenum</name>
    <dbReference type="NCBI Taxonomy" id="857340"/>
    <lineage>
        <taxon>Eukaryota</taxon>
        <taxon>Fungi</taxon>
        <taxon>Dikarya</taxon>
        <taxon>Ascomycota</taxon>
        <taxon>Pezizomycotina</taxon>
        <taxon>Sordariomycetes</taxon>
        <taxon>Hypocreomycetidae</taxon>
        <taxon>Hypocreales</taxon>
        <taxon>Bionectriaceae</taxon>
        <taxon>Hapsidospora</taxon>
    </lineage>
</organism>
<proteinExistence type="predicted"/>
<name>A0A086TBV8_HAPC1</name>
<evidence type="ECO:0000313" key="2">
    <source>
        <dbReference type="Proteomes" id="UP000029964"/>
    </source>
</evidence>
<sequence>MRLLVAAPRIVLDISAVPGGEEPLHALRFLSDLDHLYLLPCEIPADVADDGVDAVICGADVGWVGDVADLDGHARRLPAFDKLMLRGRSGWRREDYDFGERWLGLYHAVGDVLANVAGSPNYKDIEASGTAIVAPPGAPVFYQDYLFNIIECLANLGNIKTIFLGDIRSYELHKEFLVRRALYFAREDVFLEEFDGIMENVLKGEPELLVDPAVFASLPERTSAVSHVEILPKKMKATDELSSYRYAAVLHVGCRGEQANSHSVLAHDIGDNEWIQCRSILQGALGTIVWARRVIILRMLGRGFADLSMPPL</sequence>
<dbReference type="EMBL" id="JPKY01000015">
    <property type="protein sequence ID" value="KFH46840.1"/>
    <property type="molecule type" value="Genomic_DNA"/>
</dbReference>
<dbReference type="Proteomes" id="UP000029964">
    <property type="component" value="Unassembled WGS sequence"/>
</dbReference>
<comment type="caution">
    <text evidence="1">The sequence shown here is derived from an EMBL/GenBank/DDBJ whole genome shotgun (WGS) entry which is preliminary data.</text>
</comment>
<keyword evidence="2" id="KW-1185">Reference proteome</keyword>
<dbReference type="AlphaFoldDB" id="A0A086TBV8"/>
<gene>
    <name evidence="1" type="ORF">ACRE_023010</name>
</gene>
<accession>A0A086TBV8</accession>
<dbReference type="STRING" id="857340.A0A086TBV8"/>
<protein>
    <submittedName>
        <fullName evidence="1">Enniatin synthase-like protein</fullName>
    </submittedName>
</protein>
<dbReference type="OrthoDB" id="416786at2759"/>
<evidence type="ECO:0000313" key="1">
    <source>
        <dbReference type="EMBL" id="KFH46840.1"/>
    </source>
</evidence>